<dbReference type="EMBL" id="JANVFU010000001">
    <property type="protein sequence ID" value="KAJ3750880.1"/>
    <property type="molecule type" value="Genomic_DNA"/>
</dbReference>
<accession>A0A9W8U3G5</accession>
<dbReference type="Proteomes" id="UP001142393">
    <property type="component" value="Unassembled WGS sequence"/>
</dbReference>
<dbReference type="AlphaFoldDB" id="A0A9W8U3G5"/>
<gene>
    <name evidence="2" type="ORF">DFH05DRAFT_1388610</name>
</gene>
<keyword evidence="3" id="KW-1185">Reference proteome</keyword>
<dbReference type="Pfam" id="PF12937">
    <property type="entry name" value="F-box-like"/>
    <property type="match status" value="1"/>
</dbReference>
<organism evidence="2 3">
    <name type="scientific">Lentinula detonsa</name>
    <dbReference type="NCBI Taxonomy" id="2804962"/>
    <lineage>
        <taxon>Eukaryota</taxon>
        <taxon>Fungi</taxon>
        <taxon>Dikarya</taxon>
        <taxon>Basidiomycota</taxon>
        <taxon>Agaricomycotina</taxon>
        <taxon>Agaricomycetes</taxon>
        <taxon>Agaricomycetidae</taxon>
        <taxon>Agaricales</taxon>
        <taxon>Marasmiineae</taxon>
        <taxon>Omphalotaceae</taxon>
        <taxon>Lentinula</taxon>
    </lineage>
</organism>
<reference evidence="2 3" key="1">
    <citation type="journal article" date="2023" name="Proc. Natl. Acad. Sci. U.S.A.">
        <title>A global phylogenomic analysis of the shiitake genus Lentinula.</title>
        <authorList>
            <person name="Sierra-Patev S."/>
            <person name="Min B."/>
            <person name="Naranjo-Ortiz M."/>
            <person name="Looney B."/>
            <person name="Konkel Z."/>
            <person name="Slot J.C."/>
            <person name="Sakamoto Y."/>
            <person name="Steenwyk J.L."/>
            <person name="Rokas A."/>
            <person name="Carro J."/>
            <person name="Camarero S."/>
            <person name="Ferreira P."/>
            <person name="Molpeceres G."/>
            <person name="Ruiz-Duenas F.J."/>
            <person name="Serrano A."/>
            <person name="Henrissat B."/>
            <person name="Drula E."/>
            <person name="Hughes K.W."/>
            <person name="Mata J.L."/>
            <person name="Ishikawa N.K."/>
            <person name="Vargas-Isla R."/>
            <person name="Ushijima S."/>
            <person name="Smith C.A."/>
            <person name="Donoghue J."/>
            <person name="Ahrendt S."/>
            <person name="Andreopoulos W."/>
            <person name="He G."/>
            <person name="LaButti K."/>
            <person name="Lipzen A."/>
            <person name="Ng V."/>
            <person name="Riley R."/>
            <person name="Sandor L."/>
            <person name="Barry K."/>
            <person name="Martinez A.T."/>
            <person name="Xiao Y."/>
            <person name="Gibbons J.G."/>
            <person name="Terashima K."/>
            <person name="Grigoriev I.V."/>
            <person name="Hibbett D."/>
        </authorList>
    </citation>
    <scope>NUCLEOTIDE SEQUENCE [LARGE SCALE GENOMIC DNA]</scope>
    <source>
        <strain evidence="2 3">TFB7810</strain>
    </source>
</reference>
<dbReference type="SUPFAM" id="SSF52047">
    <property type="entry name" value="RNI-like"/>
    <property type="match status" value="1"/>
</dbReference>
<dbReference type="InterPro" id="IPR001810">
    <property type="entry name" value="F-box_dom"/>
</dbReference>
<evidence type="ECO:0000313" key="2">
    <source>
        <dbReference type="EMBL" id="KAJ3750880.1"/>
    </source>
</evidence>
<sequence length="440" mass="50420">MNSQTVLLHPRPYAHHSGYLIVLPLLQPEQLNPALPIEIWTQIFQEIDFGLQGTHLLSALLVCKKFKDIVLPLLYSRVSFIHYHALEKFSERIHDAESKWDSLRRVPYSAPGRWVQSLDVSRLELYKHSAGRRLVEDLVDNMELMALRLDSLLSNLFPVLPFLSEFLMTPHFIFSRRALTSLNERQSVNNLRSLRGIFYIPSHVMPREALVDLLRNCPNLEELEVIGPDIDPTDYDLMTLWYGQAPFPPSFEPLYLPKLRELTLLASFQLSPLMLCLLATPLPSLTKLTIAPDDDIPSSVSSPFISSHGKTLRSLLLLTQKTWPTRLHASPSTLFQTSPALRHLSLELPLPSLELAEDHYLEILSIPKPSHDSWALISRLLSHLPSLKAVRIRDVKWLRKGMGLRAMETGVQGEMREWRRRLARRGIRVLDGEWKDADSI</sequence>
<dbReference type="Gene3D" id="3.80.10.10">
    <property type="entry name" value="Ribonuclease Inhibitor"/>
    <property type="match status" value="1"/>
</dbReference>
<proteinExistence type="predicted"/>
<evidence type="ECO:0000313" key="3">
    <source>
        <dbReference type="Proteomes" id="UP001142393"/>
    </source>
</evidence>
<name>A0A9W8U3G5_9AGAR</name>
<protein>
    <recommendedName>
        <fullName evidence="1">F-box domain-containing protein</fullName>
    </recommendedName>
</protein>
<dbReference type="InterPro" id="IPR032675">
    <property type="entry name" value="LRR_dom_sf"/>
</dbReference>
<evidence type="ECO:0000259" key="1">
    <source>
        <dbReference type="Pfam" id="PF12937"/>
    </source>
</evidence>
<feature type="domain" description="F-box" evidence="1">
    <location>
        <begin position="34"/>
        <end position="80"/>
    </location>
</feature>
<comment type="caution">
    <text evidence="2">The sequence shown here is derived from an EMBL/GenBank/DDBJ whole genome shotgun (WGS) entry which is preliminary data.</text>
</comment>